<dbReference type="Proteomes" id="UP000515928">
    <property type="component" value="Chromosome"/>
</dbReference>
<dbReference type="EMBL" id="CP060715">
    <property type="protein sequence ID" value="QNN60454.1"/>
    <property type="molecule type" value="Genomic_DNA"/>
</dbReference>
<evidence type="ECO:0000313" key="2">
    <source>
        <dbReference type="Proteomes" id="UP000515928"/>
    </source>
</evidence>
<gene>
    <name evidence="1" type="ORF">H9L01_08770</name>
</gene>
<dbReference type="KEGG" id="eio:H9L01_08770"/>
<organism evidence="1 2">
    <name type="scientific">Erysipelothrix inopinata</name>
    <dbReference type="NCBI Taxonomy" id="225084"/>
    <lineage>
        <taxon>Bacteria</taxon>
        <taxon>Bacillati</taxon>
        <taxon>Bacillota</taxon>
        <taxon>Erysipelotrichia</taxon>
        <taxon>Erysipelotrichales</taxon>
        <taxon>Erysipelotrichaceae</taxon>
        <taxon>Erysipelothrix</taxon>
    </lineage>
</organism>
<dbReference type="RefSeq" id="WP_187533583.1">
    <property type="nucleotide sequence ID" value="NZ_CBCSHU010000004.1"/>
</dbReference>
<name>A0A7G9RXX9_9FIRM</name>
<accession>A0A7G9RXX9</accession>
<proteinExistence type="predicted"/>
<sequence length="246" mass="29590">MKWLHKYHKQSRSKDVLKHYKTLNQTYKLGYDCKKEYDLLMLSVFDTGLKTKQQFETGFETTRNHQFDMWENLSFNERNFLLKCDLAPMKSKLPSFIFEEETIYIPFFDKLMNGLYNRETAILELPQFFKLYNDFTTKMVPLDTYQDLVLTANMSDARYLARKEKTLILFNESLNVFYRVEDKQCETFPIRTDVSLDSNDVMNLARALLNDDVIFIDILIDKEWLKPKCIKKIQKDRRKEEKKSRK</sequence>
<reference evidence="1 2" key="1">
    <citation type="submission" date="2020-08" db="EMBL/GenBank/DDBJ databases">
        <title>Genome sequence of Erysipelothrix inopinata DSM 15511T.</title>
        <authorList>
            <person name="Hyun D.-W."/>
            <person name="Bae J.-W."/>
        </authorList>
    </citation>
    <scope>NUCLEOTIDE SEQUENCE [LARGE SCALE GENOMIC DNA]</scope>
    <source>
        <strain evidence="1 2">DSM 15511</strain>
    </source>
</reference>
<keyword evidence="2" id="KW-1185">Reference proteome</keyword>
<evidence type="ECO:0000313" key="1">
    <source>
        <dbReference type="EMBL" id="QNN60454.1"/>
    </source>
</evidence>
<dbReference type="AlphaFoldDB" id="A0A7G9RXX9"/>
<protein>
    <submittedName>
        <fullName evidence="1">Uncharacterized protein</fullName>
    </submittedName>
</protein>